<gene>
    <name evidence="1" type="ORF">PaMx28_32</name>
</gene>
<dbReference type="RefSeq" id="YP_009210644.1">
    <property type="nucleotide sequence ID" value="NC_028931.1"/>
</dbReference>
<dbReference type="Proteomes" id="UP000203193">
    <property type="component" value="Segment"/>
</dbReference>
<sequence>MTDIRAARMCSRGSRDFFVRYGLDWQEFLRDGIDHELLLATGDPMALQVVELALKRQEEAQDGRQQ</sequence>
<evidence type="ECO:0008006" key="3">
    <source>
        <dbReference type="Google" id="ProtNLM"/>
    </source>
</evidence>
<proteinExistence type="predicted"/>
<dbReference type="GeneID" id="26637082"/>
<evidence type="ECO:0000313" key="2">
    <source>
        <dbReference type="Proteomes" id="UP000203193"/>
    </source>
</evidence>
<dbReference type="OrthoDB" id="21927at10239"/>
<name>A0A0S0N7V0_9CAUD</name>
<protein>
    <recommendedName>
        <fullName evidence="3">Tail assembly protein</fullName>
    </recommendedName>
</protein>
<reference evidence="1 2" key="1">
    <citation type="journal article" date="2012" name="Appl. Environ. Microbiol.">
        <title>High Diversity and Novel Species of Pseudomonas aeruginosa Bacteriophages.</title>
        <authorList>
            <person name="Sepulveda-Robles O."/>
            <person name="Kameyama L."/>
            <person name="Guarneros G."/>
        </authorList>
    </citation>
    <scope>NUCLEOTIDE SEQUENCE [LARGE SCALE GENOMIC DNA]</scope>
</reference>
<keyword evidence="2" id="KW-1185">Reference proteome</keyword>
<organism evidence="1 2">
    <name type="scientific">Pseudomonas phage PaMx28</name>
    <dbReference type="NCBI Taxonomy" id="1175659"/>
    <lineage>
        <taxon>Viruses</taxon>
        <taxon>Duplodnaviria</taxon>
        <taxon>Heunggongvirae</taxon>
        <taxon>Uroviricota</taxon>
        <taxon>Caudoviricetes</taxon>
        <taxon>Mesyanzhinovviridae</taxon>
        <taxon>Bradleyvirinae</taxon>
        <taxon>Pamexvirus</taxon>
        <taxon>Pamexvirus PaMx28</taxon>
    </lineage>
</organism>
<dbReference type="EMBL" id="JQ067089">
    <property type="protein sequence ID" value="ALH23632.1"/>
    <property type="molecule type" value="Genomic_DNA"/>
</dbReference>
<evidence type="ECO:0000313" key="1">
    <source>
        <dbReference type="EMBL" id="ALH23632.1"/>
    </source>
</evidence>
<accession>A0A0S0N7V0</accession>
<dbReference type="KEGG" id="vg:26637082"/>